<dbReference type="PROSITE" id="PS51294">
    <property type="entry name" value="HTH_MYB"/>
    <property type="match status" value="1"/>
</dbReference>
<protein>
    <submittedName>
        <fullName evidence="7">Uncharacterized protein</fullName>
    </submittedName>
</protein>
<evidence type="ECO:0000256" key="3">
    <source>
        <dbReference type="ARBA" id="ARBA00023242"/>
    </source>
</evidence>
<feature type="region of interest" description="Disordered" evidence="4">
    <location>
        <begin position="125"/>
        <end position="179"/>
    </location>
</feature>
<dbReference type="SUPFAM" id="SSF46689">
    <property type="entry name" value="Homeodomain-like"/>
    <property type="match status" value="2"/>
</dbReference>
<name>A0AAJ8JYM6_9TREE</name>
<feature type="region of interest" description="Disordered" evidence="4">
    <location>
        <begin position="216"/>
        <end position="256"/>
    </location>
</feature>
<evidence type="ECO:0000259" key="6">
    <source>
        <dbReference type="PROSITE" id="PS51294"/>
    </source>
</evidence>
<dbReference type="AlphaFoldDB" id="A0AAJ8JYM6"/>
<keyword evidence="8" id="KW-1185">Reference proteome</keyword>
<reference evidence="7" key="1">
    <citation type="submission" date="2016-06" db="EMBL/GenBank/DDBJ databases">
        <authorList>
            <person name="Cuomo C."/>
            <person name="Litvintseva A."/>
            <person name="Heitman J."/>
            <person name="Chen Y."/>
            <person name="Sun S."/>
            <person name="Springer D."/>
            <person name="Dromer F."/>
            <person name="Young S."/>
            <person name="Zeng Q."/>
            <person name="Chapman S."/>
            <person name="Gujja S."/>
            <person name="Saif S."/>
            <person name="Birren B."/>
        </authorList>
    </citation>
    <scope>NUCLEOTIDE SEQUENCE</scope>
    <source>
        <strain evidence="7">CBS 7841</strain>
    </source>
</reference>
<comment type="subcellular location">
    <subcellularLocation>
        <location evidence="1">Nucleus</location>
    </subcellularLocation>
</comment>
<feature type="domain" description="HTH myb-type" evidence="6">
    <location>
        <begin position="371"/>
        <end position="424"/>
    </location>
</feature>
<dbReference type="RefSeq" id="XP_066071462.1">
    <property type="nucleotide sequence ID" value="XM_066215365.1"/>
</dbReference>
<feature type="domain" description="Myb-like" evidence="5">
    <location>
        <begin position="371"/>
        <end position="420"/>
    </location>
</feature>
<dbReference type="Gene3D" id="1.10.10.60">
    <property type="entry name" value="Homeodomain-like"/>
    <property type="match status" value="2"/>
</dbReference>
<keyword evidence="3" id="KW-0539">Nucleus</keyword>
<feature type="region of interest" description="Disordered" evidence="4">
    <location>
        <begin position="542"/>
        <end position="565"/>
    </location>
</feature>
<evidence type="ECO:0000313" key="7">
    <source>
        <dbReference type="EMBL" id="WVN90762.1"/>
    </source>
</evidence>
<dbReference type="CDD" id="cd00167">
    <property type="entry name" value="SANT"/>
    <property type="match status" value="2"/>
</dbReference>
<dbReference type="KEGG" id="cdep:91090213"/>
<dbReference type="GO" id="GO:0005634">
    <property type="term" value="C:nucleus"/>
    <property type="evidence" value="ECO:0007669"/>
    <property type="project" value="UniProtKB-SubCell"/>
</dbReference>
<evidence type="ECO:0000259" key="5">
    <source>
        <dbReference type="PROSITE" id="PS50090"/>
    </source>
</evidence>
<proteinExistence type="predicted"/>
<feature type="compositionally biased region" description="Polar residues" evidence="4">
    <location>
        <begin position="216"/>
        <end position="229"/>
    </location>
</feature>
<feature type="compositionally biased region" description="Basic and acidic residues" evidence="4">
    <location>
        <begin position="138"/>
        <end position="156"/>
    </location>
</feature>
<keyword evidence="2" id="KW-0238">DNA-binding</keyword>
<reference evidence="7" key="3">
    <citation type="submission" date="2024-01" db="EMBL/GenBank/DDBJ databases">
        <authorList>
            <person name="Coelho M.A."/>
            <person name="David-Palma M."/>
            <person name="Shea T."/>
            <person name="Sun S."/>
            <person name="Cuomo C.A."/>
            <person name="Heitman J."/>
        </authorList>
    </citation>
    <scope>NUCLEOTIDE SEQUENCE</scope>
    <source>
        <strain evidence="7">CBS 7841</strain>
    </source>
</reference>
<evidence type="ECO:0000256" key="4">
    <source>
        <dbReference type="SAM" id="MobiDB-lite"/>
    </source>
</evidence>
<gene>
    <name evidence="7" type="ORF">L203_106005</name>
</gene>
<organism evidence="7 8">
    <name type="scientific">Cryptococcus depauperatus CBS 7841</name>
    <dbReference type="NCBI Taxonomy" id="1295531"/>
    <lineage>
        <taxon>Eukaryota</taxon>
        <taxon>Fungi</taxon>
        <taxon>Dikarya</taxon>
        <taxon>Basidiomycota</taxon>
        <taxon>Agaricomycotina</taxon>
        <taxon>Tremellomycetes</taxon>
        <taxon>Tremellales</taxon>
        <taxon>Cryptococcaceae</taxon>
        <taxon>Cryptococcus</taxon>
    </lineage>
</organism>
<dbReference type="PANTHER" id="PTHR46380">
    <property type="entry name" value="CYCLIN-D-BINDING MYB-LIKE TRANSCRIPTION FACTOR 1"/>
    <property type="match status" value="1"/>
</dbReference>
<dbReference type="PANTHER" id="PTHR46380:SF2">
    <property type="entry name" value="CYCLIN-D-BINDING MYB-LIKE TRANSCRIPTION FACTOR 1"/>
    <property type="match status" value="1"/>
</dbReference>
<dbReference type="GeneID" id="91090213"/>
<accession>A0AAJ8JYM6</accession>
<dbReference type="Pfam" id="PF13921">
    <property type="entry name" value="Myb_DNA-bind_6"/>
    <property type="match status" value="1"/>
</dbReference>
<feature type="compositionally biased region" description="Low complexity" evidence="4">
    <location>
        <begin position="160"/>
        <end position="171"/>
    </location>
</feature>
<reference evidence="7" key="2">
    <citation type="journal article" date="2022" name="Elife">
        <title>Obligate sexual reproduction of a homothallic fungus closely related to the Cryptococcus pathogenic species complex.</title>
        <authorList>
            <person name="Passer A.R."/>
            <person name="Clancey S.A."/>
            <person name="Shea T."/>
            <person name="David-Palma M."/>
            <person name="Averette A.F."/>
            <person name="Boekhout T."/>
            <person name="Porcel B.M."/>
            <person name="Nowrousian M."/>
            <person name="Cuomo C.A."/>
            <person name="Sun S."/>
            <person name="Heitman J."/>
            <person name="Coelho M.A."/>
        </authorList>
    </citation>
    <scope>NUCLEOTIDE SEQUENCE</scope>
    <source>
        <strain evidence="7">CBS 7841</strain>
    </source>
</reference>
<dbReference type="PROSITE" id="PS50090">
    <property type="entry name" value="MYB_LIKE"/>
    <property type="match status" value="2"/>
</dbReference>
<evidence type="ECO:0000256" key="2">
    <source>
        <dbReference type="ARBA" id="ARBA00023125"/>
    </source>
</evidence>
<dbReference type="GO" id="GO:0003700">
    <property type="term" value="F:DNA-binding transcription factor activity"/>
    <property type="evidence" value="ECO:0007669"/>
    <property type="project" value="TreeGrafter"/>
</dbReference>
<dbReference type="EMBL" id="CP143791">
    <property type="protein sequence ID" value="WVN90762.1"/>
    <property type="molecule type" value="Genomic_DNA"/>
</dbReference>
<dbReference type="InterPro" id="IPR051651">
    <property type="entry name" value="DMTF1_DNA-bind_reg"/>
</dbReference>
<sequence length="565" mass="64469">MESLELGVGNYCDSELYQGSEDWAEGVRRNVQYTTKKGKKRDRRGREKLENAVEEGDYKEDEQVHQKEFKKEKKRKGKRLETLPIESELDKDGESLAGADLLGCTMGLESQGGMEGNETIPAATLAEAINNTSKRAKKKEEKRREPENEAERDAVESSKAQGELALAQEAQSPSASNHTVSKGLHYEIDQSVQNNHLYTYPPSLEIPSATQLVSISSVSQPPTRPTSAYRSAANPFEDSKLARGSKNRSEHDVKEMDDRLRERFKDPKEMLKWLASASLGKTELARLEKEGIVTYKKGKFTEDEKTNIRRALDMYQKANRMDQFALVELVMTKTNQATDRETVRDFWRDIAFSVPGRPILNLQPFVRRMLDPKAHKGKWTSEEDALLLRAYEQYPRLWSKISTIVNRTEVDCRDRYLKELVNRDGRSTGRWTKEEEDKLLAVVRKVMRDLGVREGEDGDVEIPWDIISREMGNRSITQCRIKWRDGLAPSNHASRVKDDYKTIKVISSNMKRTLTKDSQCANLPFPKLLDVMYEKALTPRKRGLWSKGGPTNTSKEIVDESGDEA</sequence>
<dbReference type="GO" id="GO:0000976">
    <property type="term" value="F:transcription cis-regulatory region binding"/>
    <property type="evidence" value="ECO:0007669"/>
    <property type="project" value="TreeGrafter"/>
</dbReference>
<feature type="region of interest" description="Disordered" evidence="4">
    <location>
        <begin position="35"/>
        <end position="80"/>
    </location>
</feature>
<dbReference type="SMART" id="SM00717">
    <property type="entry name" value="SANT"/>
    <property type="match status" value="3"/>
</dbReference>
<feature type="compositionally biased region" description="Basic and acidic residues" evidence="4">
    <location>
        <begin position="61"/>
        <end position="71"/>
    </location>
</feature>
<dbReference type="InterPro" id="IPR001005">
    <property type="entry name" value="SANT/Myb"/>
</dbReference>
<dbReference type="InterPro" id="IPR009057">
    <property type="entry name" value="Homeodomain-like_sf"/>
</dbReference>
<evidence type="ECO:0000256" key="1">
    <source>
        <dbReference type="ARBA" id="ARBA00004123"/>
    </source>
</evidence>
<dbReference type="Proteomes" id="UP000094043">
    <property type="component" value="Chromosome 8"/>
</dbReference>
<feature type="compositionally biased region" description="Basic and acidic residues" evidence="4">
    <location>
        <begin position="237"/>
        <end position="256"/>
    </location>
</feature>
<evidence type="ECO:0000313" key="8">
    <source>
        <dbReference type="Proteomes" id="UP000094043"/>
    </source>
</evidence>
<feature type="domain" description="Myb-like" evidence="5">
    <location>
        <begin position="423"/>
        <end position="487"/>
    </location>
</feature>
<dbReference type="InterPro" id="IPR017930">
    <property type="entry name" value="Myb_dom"/>
</dbReference>